<dbReference type="Pfam" id="PF09361">
    <property type="entry name" value="Phasin_2"/>
    <property type="match status" value="1"/>
</dbReference>
<reference evidence="2 3" key="1">
    <citation type="submission" date="2019-03" db="EMBL/GenBank/DDBJ databases">
        <title>Genomic Encyclopedia of Type Strains, Phase IV (KMG-IV): sequencing the most valuable type-strain genomes for metagenomic binning, comparative biology and taxonomic classification.</title>
        <authorList>
            <person name="Goeker M."/>
        </authorList>
    </citation>
    <scope>NUCLEOTIDE SEQUENCE [LARGE SCALE GENOMIC DNA]</scope>
    <source>
        <strain evidence="2 3">DSM 25287</strain>
    </source>
</reference>
<dbReference type="RefSeq" id="WP_132545167.1">
    <property type="nucleotide sequence ID" value="NZ_SLWY01000023.1"/>
</dbReference>
<proteinExistence type="predicted"/>
<dbReference type="AlphaFoldDB" id="A0A4R2KYG0"/>
<dbReference type="NCBIfam" id="TIGR02809">
    <property type="entry name" value="phasin_3"/>
    <property type="match status" value="1"/>
</dbReference>
<keyword evidence="3" id="KW-1185">Reference proteome</keyword>
<dbReference type="OrthoDB" id="8611311at2"/>
<dbReference type="InterPro" id="IPR018968">
    <property type="entry name" value="Phasin"/>
</dbReference>
<comment type="caution">
    <text evidence="2">The sequence shown here is derived from an EMBL/GenBank/DDBJ whole genome shotgun (WGS) entry which is preliminary data.</text>
</comment>
<feature type="domain" description="Phasin" evidence="1">
    <location>
        <begin position="11"/>
        <end position="102"/>
    </location>
</feature>
<evidence type="ECO:0000313" key="3">
    <source>
        <dbReference type="Proteomes" id="UP000295765"/>
    </source>
</evidence>
<evidence type="ECO:0000259" key="1">
    <source>
        <dbReference type="Pfam" id="PF09361"/>
    </source>
</evidence>
<dbReference type="EMBL" id="SLWY01000023">
    <property type="protein sequence ID" value="TCO78162.1"/>
    <property type="molecule type" value="Genomic_DNA"/>
</dbReference>
<evidence type="ECO:0000313" key="2">
    <source>
        <dbReference type="EMBL" id="TCO78162.1"/>
    </source>
</evidence>
<dbReference type="InterPro" id="IPR014176">
    <property type="entry name" value="Phasin_subfam-3"/>
</dbReference>
<organism evidence="2 3">
    <name type="scientific">Plasticicumulans lactativorans</name>
    <dbReference type="NCBI Taxonomy" id="1133106"/>
    <lineage>
        <taxon>Bacteria</taxon>
        <taxon>Pseudomonadati</taxon>
        <taxon>Pseudomonadota</taxon>
        <taxon>Gammaproteobacteria</taxon>
        <taxon>Candidatus Competibacteraceae</taxon>
        <taxon>Plasticicumulans</taxon>
    </lineage>
</organism>
<protein>
    <submittedName>
        <fullName evidence="2">Phasin family protein</fullName>
    </submittedName>
</protein>
<sequence length="104" mass="10838">MTKLTVPSLEAVVAPVVSANKLAVANLEKLTAFQFGVLRSYADLSVARLKAATDVTDVDSLKAFGESSVEVAKELGAKVQADAKALADLLAGFKAEFDKLAKVA</sequence>
<dbReference type="Proteomes" id="UP000295765">
    <property type="component" value="Unassembled WGS sequence"/>
</dbReference>
<gene>
    <name evidence="2" type="ORF">EV699_12339</name>
</gene>
<name>A0A4R2KYG0_9GAMM</name>
<accession>A0A4R2KYG0</accession>